<evidence type="ECO:0000313" key="2">
    <source>
        <dbReference type="Proteomes" id="UP000298030"/>
    </source>
</evidence>
<comment type="caution">
    <text evidence="1">The sequence shown here is derived from an EMBL/GenBank/DDBJ whole genome shotgun (WGS) entry which is preliminary data.</text>
</comment>
<accession>A0A4Y7T352</accession>
<dbReference type="OrthoDB" id="3111496at2759"/>
<evidence type="ECO:0008006" key="3">
    <source>
        <dbReference type="Google" id="ProtNLM"/>
    </source>
</evidence>
<sequence length="354" mass="40155">MAQSSLPAEICEEIVDLLENFPDALQHISVASKVFVSRARPILFRHIRVLSFKRMVQMGQLLSSNHCTIPADPSSLEIRFESPFPGRSLGYDYNTVAFALLDAFYYFRSFQSSISMSLPWVFSRNLDWTYLHRYSGIRKFVLAGTYPWLADLTQCLCHMNALESLIVDASFKSDATPSIPPNPSHRATISPRLTEIALSPQSLCLMDWICELKAGPKHLHTMRLKVDNIESHARFFRDLVHFLEKNGGELAHLFVWFEEIEVDDDPYDTLQGALHYTPTLQQVELLFPSSESFDEESRGDLVETIRSSCVGPLSIVEVLGGDSIGIDEAEFWAPPSFCRSGEGGGRERCRRWIR</sequence>
<reference evidence="1 2" key="1">
    <citation type="journal article" date="2019" name="Nat. Ecol. Evol.">
        <title>Megaphylogeny resolves global patterns of mushroom evolution.</title>
        <authorList>
            <person name="Varga T."/>
            <person name="Krizsan K."/>
            <person name="Foldi C."/>
            <person name="Dima B."/>
            <person name="Sanchez-Garcia M."/>
            <person name="Sanchez-Ramirez S."/>
            <person name="Szollosi G.J."/>
            <person name="Szarkandi J.G."/>
            <person name="Papp V."/>
            <person name="Albert L."/>
            <person name="Andreopoulos W."/>
            <person name="Angelini C."/>
            <person name="Antonin V."/>
            <person name="Barry K.W."/>
            <person name="Bougher N.L."/>
            <person name="Buchanan P."/>
            <person name="Buyck B."/>
            <person name="Bense V."/>
            <person name="Catcheside P."/>
            <person name="Chovatia M."/>
            <person name="Cooper J."/>
            <person name="Damon W."/>
            <person name="Desjardin D."/>
            <person name="Finy P."/>
            <person name="Geml J."/>
            <person name="Haridas S."/>
            <person name="Hughes K."/>
            <person name="Justo A."/>
            <person name="Karasinski D."/>
            <person name="Kautmanova I."/>
            <person name="Kiss B."/>
            <person name="Kocsube S."/>
            <person name="Kotiranta H."/>
            <person name="LaButti K.M."/>
            <person name="Lechner B.E."/>
            <person name="Liimatainen K."/>
            <person name="Lipzen A."/>
            <person name="Lukacs Z."/>
            <person name="Mihaltcheva S."/>
            <person name="Morgado L.N."/>
            <person name="Niskanen T."/>
            <person name="Noordeloos M.E."/>
            <person name="Ohm R.A."/>
            <person name="Ortiz-Santana B."/>
            <person name="Ovrebo C."/>
            <person name="Racz N."/>
            <person name="Riley R."/>
            <person name="Savchenko A."/>
            <person name="Shiryaev A."/>
            <person name="Soop K."/>
            <person name="Spirin V."/>
            <person name="Szebenyi C."/>
            <person name="Tomsovsky M."/>
            <person name="Tulloss R.E."/>
            <person name="Uehling J."/>
            <person name="Grigoriev I.V."/>
            <person name="Vagvolgyi C."/>
            <person name="Papp T."/>
            <person name="Martin F.M."/>
            <person name="Miettinen O."/>
            <person name="Hibbett D.S."/>
            <person name="Nagy L.G."/>
        </authorList>
    </citation>
    <scope>NUCLEOTIDE SEQUENCE [LARGE SCALE GENOMIC DNA]</scope>
    <source>
        <strain evidence="1 2">FP101781</strain>
    </source>
</reference>
<name>A0A4Y7T352_COPMI</name>
<protein>
    <recommendedName>
        <fullName evidence="3">F-box domain-containing protein</fullName>
    </recommendedName>
</protein>
<organism evidence="1 2">
    <name type="scientific">Coprinellus micaceus</name>
    <name type="common">Glistening ink-cap mushroom</name>
    <name type="synonym">Coprinus micaceus</name>
    <dbReference type="NCBI Taxonomy" id="71717"/>
    <lineage>
        <taxon>Eukaryota</taxon>
        <taxon>Fungi</taxon>
        <taxon>Dikarya</taxon>
        <taxon>Basidiomycota</taxon>
        <taxon>Agaricomycotina</taxon>
        <taxon>Agaricomycetes</taxon>
        <taxon>Agaricomycetidae</taxon>
        <taxon>Agaricales</taxon>
        <taxon>Agaricineae</taxon>
        <taxon>Psathyrellaceae</taxon>
        <taxon>Coprinellus</taxon>
    </lineage>
</organism>
<dbReference type="EMBL" id="QPFP01000032">
    <property type="protein sequence ID" value="TEB28555.1"/>
    <property type="molecule type" value="Genomic_DNA"/>
</dbReference>
<proteinExistence type="predicted"/>
<keyword evidence="2" id="KW-1185">Reference proteome</keyword>
<dbReference type="Proteomes" id="UP000298030">
    <property type="component" value="Unassembled WGS sequence"/>
</dbReference>
<dbReference type="AlphaFoldDB" id="A0A4Y7T352"/>
<evidence type="ECO:0000313" key="1">
    <source>
        <dbReference type="EMBL" id="TEB28555.1"/>
    </source>
</evidence>
<gene>
    <name evidence="1" type="ORF">FA13DRAFT_1711839</name>
</gene>